<evidence type="ECO:0000313" key="6">
    <source>
        <dbReference type="Proteomes" id="UP000054717"/>
    </source>
</evidence>
<dbReference type="PROSITE" id="PS51459">
    <property type="entry name" value="FIDO"/>
    <property type="match status" value="1"/>
</dbReference>
<accession>A0A158IQE7</accession>
<dbReference type="InterPro" id="IPR036597">
    <property type="entry name" value="Fido-like_dom_sf"/>
</dbReference>
<dbReference type="EMBL" id="FCNZ02000011">
    <property type="protein sequence ID" value="SAL58523.1"/>
    <property type="molecule type" value="Genomic_DNA"/>
</dbReference>
<dbReference type="Gene3D" id="1.10.3290.10">
    <property type="entry name" value="Fido-like domain"/>
    <property type="match status" value="1"/>
</dbReference>
<evidence type="ECO:0000313" key="4">
    <source>
        <dbReference type="EMBL" id="SAL57917.1"/>
    </source>
</evidence>
<dbReference type="Proteomes" id="UP000054717">
    <property type="component" value="Unassembled WGS sequence"/>
</dbReference>
<dbReference type="EMBL" id="FCNZ02000011">
    <property type="protein sequence ID" value="SAL57917.1"/>
    <property type="molecule type" value="Genomic_DNA"/>
</dbReference>
<sequence length="400" mass="45250">MTDVSSFQPLFPEERVLHALIDKASVLATKSRALLAKDRGPVAAALAPLLRSMNSYYSNKIEGQHTTPASIERALETHYSHDSDERGRQFAAIAHIRAEEALKAKWRDLRAEALFDTDKVTLIHRLFFESLPAESRATSEHQQIVPGALRDRMVKVGNHLAPPAELIPDLLREWSTRYTRIKGSELQLIATACSHQRLAWVHPFIDGNGRVCRLHSHLTLHALGLTDGLWSPLRGFARTHDEYYARLAAADQRRRNDLDGRGNLSQEELVRFVHYFLDCCLDQVDFMLGMLAFDGIRSRLRDLLVYLDANPWQVGSERSVVKPDKALLALEAVALLRPLSRAEFSRILGESDATSRRITRSLLDFGILQSATHRDPLSFALPLKSLRFVFPRLWPEVDAD</sequence>
<evidence type="ECO:0000256" key="1">
    <source>
        <dbReference type="PIRSR" id="PIRSR640198-1"/>
    </source>
</evidence>
<feature type="active site" evidence="1">
    <location>
        <position position="202"/>
    </location>
</feature>
<feature type="binding site" evidence="2">
    <location>
        <begin position="243"/>
        <end position="244"/>
    </location>
    <ligand>
        <name>ATP</name>
        <dbReference type="ChEBI" id="CHEBI:30616"/>
    </ligand>
</feature>
<reference evidence="5 6" key="1">
    <citation type="submission" date="2016-01" db="EMBL/GenBank/DDBJ databases">
        <authorList>
            <person name="Oliw E.H."/>
        </authorList>
    </citation>
    <scope>NUCLEOTIDE SEQUENCE [LARGE SCALE GENOMIC DNA]</scope>
    <source>
        <strain evidence="5">LMG 22936</strain>
    </source>
</reference>
<evidence type="ECO:0000259" key="3">
    <source>
        <dbReference type="PROSITE" id="PS51459"/>
    </source>
</evidence>
<organism evidence="5 6">
    <name type="scientific">Caballeronia telluris</name>
    <dbReference type="NCBI Taxonomy" id="326475"/>
    <lineage>
        <taxon>Bacteria</taxon>
        <taxon>Pseudomonadati</taxon>
        <taxon>Pseudomonadota</taxon>
        <taxon>Betaproteobacteria</taxon>
        <taxon>Burkholderiales</taxon>
        <taxon>Burkholderiaceae</taxon>
        <taxon>Caballeronia</taxon>
    </lineage>
</organism>
<evidence type="ECO:0000256" key="2">
    <source>
        <dbReference type="PIRSR" id="PIRSR640198-2"/>
    </source>
</evidence>
<dbReference type="AlphaFoldDB" id="A0A158IQE7"/>
<feature type="binding site" evidence="2">
    <location>
        <begin position="206"/>
        <end position="213"/>
    </location>
    <ligand>
        <name>ATP</name>
        <dbReference type="ChEBI" id="CHEBI:30616"/>
    </ligand>
</feature>
<gene>
    <name evidence="4" type="ORF">AWB66_03203</name>
    <name evidence="5" type="ORF">AWB66_03263</name>
</gene>
<dbReference type="STRING" id="326475.AWB66_03203"/>
<keyword evidence="2" id="KW-0547">Nucleotide-binding</keyword>
<dbReference type="InterPro" id="IPR040198">
    <property type="entry name" value="Fido_containing"/>
</dbReference>
<dbReference type="PANTHER" id="PTHR13504">
    <property type="entry name" value="FIDO DOMAIN-CONTAINING PROTEIN DDB_G0283145"/>
    <property type="match status" value="1"/>
</dbReference>
<dbReference type="Pfam" id="PF02661">
    <property type="entry name" value="Fic"/>
    <property type="match status" value="1"/>
</dbReference>
<dbReference type="RefSeq" id="WP_087631245.1">
    <property type="nucleotide sequence ID" value="NZ_FCNZ02000011.1"/>
</dbReference>
<name>A0A158IQE7_9BURK</name>
<dbReference type="GO" id="GO:0005524">
    <property type="term" value="F:ATP binding"/>
    <property type="evidence" value="ECO:0007669"/>
    <property type="project" value="UniProtKB-KW"/>
</dbReference>
<proteinExistence type="predicted"/>
<dbReference type="PANTHER" id="PTHR13504:SF38">
    <property type="entry name" value="FIDO DOMAIN-CONTAINING PROTEIN"/>
    <property type="match status" value="1"/>
</dbReference>
<feature type="domain" description="Fido" evidence="3">
    <location>
        <begin position="115"/>
        <end position="275"/>
    </location>
</feature>
<protein>
    <submittedName>
        <fullName evidence="5">Filamentation induced by cAMP protein Fic</fullName>
    </submittedName>
</protein>
<feature type="binding site" evidence="2">
    <location>
        <begin position="156"/>
        <end position="159"/>
    </location>
    <ligand>
        <name>ATP</name>
        <dbReference type="ChEBI" id="CHEBI:30616"/>
    </ligand>
</feature>
<keyword evidence="2" id="KW-0067">ATP-binding</keyword>
<dbReference type="SUPFAM" id="SSF140931">
    <property type="entry name" value="Fic-like"/>
    <property type="match status" value="1"/>
</dbReference>
<keyword evidence="6" id="KW-1185">Reference proteome</keyword>
<dbReference type="InterPro" id="IPR003812">
    <property type="entry name" value="Fido"/>
</dbReference>
<evidence type="ECO:0000313" key="5">
    <source>
        <dbReference type="EMBL" id="SAL58523.1"/>
    </source>
</evidence>